<gene>
    <name evidence="2" type="ORF">SAMN05421594_3572</name>
</gene>
<dbReference type="Pfam" id="PF14129">
    <property type="entry name" value="DUF4296"/>
    <property type="match status" value="1"/>
</dbReference>
<evidence type="ECO:0000313" key="3">
    <source>
        <dbReference type="Proteomes" id="UP000198769"/>
    </source>
</evidence>
<name>A0A1I5AM68_CHROL</name>
<dbReference type="InterPro" id="IPR025381">
    <property type="entry name" value="DUF4296"/>
</dbReference>
<proteinExistence type="predicted"/>
<protein>
    <recommendedName>
        <fullName evidence="1">DUF4296 domain-containing protein</fullName>
    </recommendedName>
</protein>
<dbReference type="EMBL" id="FOVD01000006">
    <property type="protein sequence ID" value="SFN63547.1"/>
    <property type="molecule type" value="Genomic_DNA"/>
</dbReference>
<dbReference type="OrthoDB" id="1525222at2"/>
<dbReference type="RefSeq" id="WP_090025877.1">
    <property type="nucleotide sequence ID" value="NZ_FOVD01000006.1"/>
</dbReference>
<organism evidence="2 3">
    <name type="scientific">Chryseobacterium oleae</name>
    <dbReference type="NCBI Taxonomy" id="491207"/>
    <lineage>
        <taxon>Bacteria</taxon>
        <taxon>Pseudomonadati</taxon>
        <taxon>Bacteroidota</taxon>
        <taxon>Flavobacteriia</taxon>
        <taxon>Flavobacteriales</taxon>
        <taxon>Weeksellaceae</taxon>
        <taxon>Chryseobacterium group</taxon>
        <taxon>Chryseobacterium</taxon>
    </lineage>
</organism>
<dbReference type="Proteomes" id="UP000198769">
    <property type="component" value="Unassembled WGS sequence"/>
</dbReference>
<accession>A0A1I5AM68</accession>
<evidence type="ECO:0000313" key="2">
    <source>
        <dbReference type="EMBL" id="SFN63547.1"/>
    </source>
</evidence>
<sequence>MKKLVFIFIMLCMFSCGDYIDKPKNLIEPDAMAEILADLALTDQAIMIYQNKNLEAGTRFVLKSHKVKSEDFVESFKYYVIKDKMKDIADNAQKIVVKKDPKAEKYIQDKMKGTLPTPVLEK</sequence>
<dbReference type="AlphaFoldDB" id="A0A1I5AM68"/>
<reference evidence="3" key="1">
    <citation type="submission" date="2016-10" db="EMBL/GenBank/DDBJ databases">
        <authorList>
            <person name="Varghese N."/>
            <person name="Submissions S."/>
        </authorList>
    </citation>
    <scope>NUCLEOTIDE SEQUENCE [LARGE SCALE GENOMIC DNA]</scope>
    <source>
        <strain evidence="3">DSM 25575</strain>
    </source>
</reference>
<keyword evidence="3" id="KW-1185">Reference proteome</keyword>
<evidence type="ECO:0000259" key="1">
    <source>
        <dbReference type="Pfam" id="PF14129"/>
    </source>
</evidence>
<feature type="domain" description="DUF4296" evidence="1">
    <location>
        <begin position="23"/>
        <end position="98"/>
    </location>
</feature>